<dbReference type="AlphaFoldDB" id="A0A017T7A7"/>
<dbReference type="EMBL" id="ASRX01000031">
    <property type="protein sequence ID" value="EYF04685.1"/>
    <property type="molecule type" value="Genomic_DNA"/>
</dbReference>
<dbReference type="Proteomes" id="UP000019678">
    <property type="component" value="Unassembled WGS sequence"/>
</dbReference>
<reference evidence="1 2" key="1">
    <citation type="submission" date="2013-05" db="EMBL/GenBank/DDBJ databases">
        <title>Genome assembly of Chondromyces apiculatus DSM 436.</title>
        <authorList>
            <person name="Sharma G."/>
            <person name="Khatri I."/>
            <person name="Kaur C."/>
            <person name="Mayilraj S."/>
            <person name="Subramanian S."/>
        </authorList>
    </citation>
    <scope>NUCLEOTIDE SEQUENCE [LARGE SCALE GENOMIC DNA]</scope>
    <source>
        <strain evidence="1 2">DSM 436</strain>
    </source>
</reference>
<evidence type="ECO:0000313" key="2">
    <source>
        <dbReference type="Proteomes" id="UP000019678"/>
    </source>
</evidence>
<protein>
    <submittedName>
        <fullName evidence="1">Uncharacterized protein</fullName>
    </submittedName>
</protein>
<comment type="caution">
    <text evidence="1">The sequence shown here is derived from an EMBL/GenBank/DDBJ whole genome shotgun (WGS) entry which is preliminary data.</text>
</comment>
<name>A0A017T7A7_9BACT</name>
<sequence length="195" mass="21206">MNEAMGAARAGLRGTWLEREARWWRMMFLMLAVCTKTLGPLSTEAVREGIARRLPALASLGGLPDGAERVPHVVVTKVEREPAPIYVSYDDREGVVCLATPLHGTMELDDNMEGFQIDARKSEGDLGDALRACMANAVDMVRIEKVPDMTDEEAWPLAMAMAASLAEQGNGLVYVLPKEWVAPEGAGIRVLGKTP</sequence>
<accession>A0A017T7A7</accession>
<dbReference type="RefSeq" id="WP_197041282.1">
    <property type="nucleotide sequence ID" value="NZ_ASRX01000031.1"/>
</dbReference>
<gene>
    <name evidence="1" type="ORF">CAP_4361</name>
</gene>
<proteinExistence type="predicted"/>
<evidence type="ECO:0000313" key="1">
    <source>
        <dbReference type="EMBL" id="EYF04685.1"/>
    </source>
</evidence>
<keyword evidence="2" id="KW-1185">Reference proteome</keyword>
<organism evidence="1 2">
    <name type="scientific">Chondromyces apiculatus DSM 436</name>
    <dbReference type="NCBI Taxonomy" id="1192034"/>
    <lineage>
        <taxon>Bacteria</taxon>
        <taxon>Pseudomonadati</taxon>
        <taxon>Myxococcota</taxon>
        <taxon>Polyangia</taxon>
        <taxon>Polyangiales</taxon>
        <taxon>Polyangiaceae</taxon>
        <taxon>Chondromyces</taxon>
    </lineage>
</organism>